<gene>
    <name evidence="1" type="ORF">OLMES_3834</name>
</gene>
<organism evidence="1 2">
    <name type="scientific">Oleiphilus messinensis</name>
    <dbReference type="NCBI Taxonomy" id="141451"/>
    <lineage>
        <taxon>Bacteria</taxon>
        <taxon>Pseudomonadati</taxon>
        <taxon>Pseudomonadota</taxon>
        <taxon>Gammaproteobacteria</taxon>
        <taxon>Oceanospirillales</taxon>
        <taxon>Oleiphilaceae</taxon>
        <taxon>Oleiphilus</taxon>
    </lineage>
</organism>
<dbReference type="RefSeq" id="WP_087462702.1">
    <property type="nucleotide sequence ID" value="NZ_CP021425.1"/>
</dbReference>
<evidence type="ECO:0000313" key="2">
    <source>
        <dbReference type="Proteomes" id="UP000196027"/>
    </source>
</evidence>
<evidence type="ECO:0000313" key="1">
    <source>
        <dbReference type="EMBL" id="ARU57854.1"/>
    </source>
</evidence>
<protein>
    <submittedName>
        <fullName evidence="1">Uncharacterized protein</fullName>
    </submittedName>
</protein>
<dbReference type="AlphaFoldDB" id="A0A1Y0IER6"/>
<dbReference type="KEGG" id="ome:OLMES_3834"/>
<dbReference type="Proteomes" id="UP000196027">
    <property type="component" value="Chromosome"/>
</dbReference>
<accession>A0A1Y0IER6</accession>
<keyword evidence="2" id="KW-1185">Reference proteome</keyword>
<reference evidence="1 2" key="1">
    <citation type="submission" date="2017-05" db="EMBL/GenBank/DDBJ databases">
        <title>Genomic insights into alkan degradation activity of Oleiphilus messinensis.</title>
        <authorList>
            <person name="Kozyavkin S.A."/>
            <person name="Slesarev A.I."/>
            <person name="Golyshin P.N."/>
            <person name="Korzhenkov A."/>
            <person name="Golyshina O.N."/>
            <person name="Toshchakov S.V."/>
        </authorList>
    </citation>
    <scope>NUCLEOTIDE SEQUENCE [LARGE SCALE GENOMIC DNA]</scope>
    <source>
        <strain evidence="1 2">ME102</strain>
    </source>
</reference>
<name>A0A1Y0IER6_9GAMM</name>
<dbReference type="EMBL" id="CP021425">
    <property type="protein sequence ID" value="ARU57854.1"/>
    <property type="molecule type" value="Genomic_DNA"/>
</dbReference>
<sequence>MRRQDWFELGRNVSWYLPSNIRNQPTQEQLKEAAWKMGLTVAETREAYSIFVEDSRKAYHQ</sequence>
<proteinExistence type="predicted"/>